<accession>A0A0E9V7K7</accession>
<dbReference type="EMBL" id="GBXM01031183">
    <property type="protein sequence ID" value="JAH77394.1"/>
    <property type="molecule type" value="Transcribed_RNA"/>
</dbReference>
<evidence type="ECO:0000256" key="1">
    <source>
        <dbReference type="SAM" id="MobiDB-lite"/>
    </source>
</evidence>
<evidence type="ECO:0000313" key="2">
    <source>
        <dbReference type="EMBL" id="JAH73430.1"/>
    </source>
</evidence>
<organism evidence="2">
    <name type="scientific">Anguilla anguilla</name>
    <name type="common">European freshwater eel</name>
    <name type="synonym">Muraena anguilla</name>
    <dbReference type="NCBI Taxonomy" id="7936"/>
    <lineage>
        <taxon>Eukaryota</taxon>
        <taxon>Metazoa</taxon>
        <taxon>Chordata</taxon>
        <taxon>Craniata</taxon>
        <taxon>Vertebrata</taxon>
        <taxon>Euteleostomi</taxon>
        <taxon>Actinopterygii</taxon>
        <taxon>Neopterygii</taxon>
        <taxon>Teleostei</taxon>
        <taxon>Anguilliformes</taxon>
        <taxon>Anguillidae</taxon>
        <taxon>Anguilla</taxon>
    </lineage>
</organism>
<proteinExistence type="predicted"/>
<dbReference type="AlphaFoldDB" id="A0A0E9V7K7"/>
<dbReference type="EMBL" id="GBXM01035147">
    <property type="protein sequence ID" value="JAH73430.1"/>
    <property type="molecule type" value="Transcribed_RNA"/>
</dbReference>
<feature type="region of interest" description="Disordered" evidence="1">
    <location>
        <begin position="1"/>
        <end position="20"/>
    </location>
</feature>
<name>A0A0E9V7K7_ANGAN</name>
<reference evidence="2" key="1">
    <citation type="submission" date="2014-11" db="EMBL/GenBank/DDBJ databases">
        <authorList>
            <person name="Amaro Gonzalez C."/>
        </authorList>
    </citation>
    <scope>NUCLEOTIDE SEQUENCE</scope>
</reference>
<protein>
    <submittedName>
        <fullName evidence="2">Uncharacterized protein</fullName>
    </submittedName>
</protein>
<reference evidence="2" key="2">
    <citation type="journal article" date="2015" name="Fish Shellfish Immunol.">
        <title>Early steps in the European eel (Anguilla anguilla)-Vibrio vulnificus interaction in the gills: Role of the RtxA13 toxin.</title>
        <authorList>
            <person name="Callol A."/>
            <person name="Pajuelo D."/>
            <person name="Ebbesson L."/>
            <person name="Teles M."/>
            <person name="MacKenzie S."/>
            <person name="Amaro C."/>
        </authorList>
    </citation>
    <scope>NUCLEOTIDE SEQUENCE</scope>
</reference>
<sequence>MCKESRDNLSTEVFPPHTKQ</sequence>